<reference evidence="1 2" key="2">
    <citation type="journal article" date="2011" name="Microbiology">
        <title>The genome sequence of Bacillus subtilis subsp. spizizenii W23: insights into speciation within the B. subtilis complex and into the history of B. subtilis genetics.</title>
        <authorList>
            <person name="Zeigler D.R."/>
        </authorList>
    </citation>
    <scope>NUCLEOTIDE SEQUENCE [LARGE SCALE GENOMIC DNA]</scope>
    <source>
        <strain evidence="2">ATCC 23059 / NRRL B-14472 / W23</strain>
    </source>
</reference>
<gene>
    <name evidence="1" type="ordered locus">BSUW23_06105</name>
</gene>
<dbReference type="KEGG" id="bss:BSUW23_06105"/>
<accession>E0U0C8</accession>
<dbReference type="Proteomes" id="UP000002233">
    <property type="component" value="Chromosome"/>
</dbReference>
<organism evidence="1 2">
    <name type="scientific">Bacillus spizizenii (strain ATCC 23059 / NRRL B-14472 / W23)</name>
    <name type="common">Bacillus subtilis subsp. spizizenii</name>
    <dbReference type="NCBI Taxonomy" id="655816"/>
    <lineage>
        <taxon>Bacteria</taxon>
        <taxon>Bacillati</taxon>
        <taxon>Bacillota</taxon>
        <taxon>Bacilli</taxon>
        <taxon>Bacillales</taxon>
        <taxon>Bacillaceae</taxon>
        <taxon>Bacillus</taxon>
    </lineage>
</organism>
<name>E0U0C8_BACSH</name>
<dbReference type="EMBL" id="CP002183">
    <property type="protein sequence ID" value="ADM37270.1"/>
    <property type="molecule type" value="Genomic_DNA"/>
</dbReference>
<evidence type="ECO:0000313" key="1">
    <source>
        <dbReference type="EMBL" id="ADM37270.1"/>
    </source>
</evidence>
<dbReference type="AlphaFoldDB" id="E0U0C8"/>
<dbReference type="HOGENOM" id="CLU_3363309_0_0_9"/>
<proteinExistence type="predicted"/>
<protein>
    <submittedName>
        <fullName evidence="1">Uncharacterized protein</fullName>
    </submittedName>
</protein>
<evidence type="ECO:0000313" key="2">
    <source>
        <dbReference type="Proteomes" id="UP000002233"/>
    </source>
</evidence>
<reference key="1">
    <citation type="submission" date="2010-08" db="EMBL/GenBank/DDBJ databases">
        <authorList>
            <person name="Zeigler D.R."/>
        </authorList>
    </citation>
    <scope>NUCLEOTIDE SEQUENCE</scope>
    <source>
        <strain>W23</strain>
    </source>
</reference>
<sequence>MIKMEFEKEYIRIQRINVNMLDKLIGIKKKKGGWK</sequence>